<dbReference type="PANTHER" id="PTHR47634">
    <property type="entry name" value="PROTEIN KINASE DOMAIN-CONTAINING PROTEIN-RELATED"/>
    <property type="match status" value="1"/>
</dbReference>
<dbReference type="GO" id="GO:0000245">
    <property type="term" value="P:spliceosomal complex assembly"/>
    <property type="evidence" value="ECO:0007669"/>
    <property type="project" value="TreeGrafter"/>
</dbReference>
<dbReference type="Pfam" id="PF00069">
    <property type="entry name" value="Pkinase"/>
    <property type="match status" value="1"/>
</dbReference>
<evidence type="ECO:0000256" key="4">
    <source>
        <dbReference type="ARBA" id="ARBA00013948"/>
    </source>
</evidence>
<feature type="domain" description="Protein kinase" evidence="16">
    <location>
        <begin position="55"/>
        <end position="387"/>
    </location>
</feature>
<dbReference type="PROSITE" id="PS00107">
    <property type="entry name" value="PROTEIN_KINASE_ATP"/>
    <property type="match status" value="1"/>
</dbReference>
<comment type="subunit">
    <text evidence="2">Component of the EKC/KEOPS complex composed of at least BUD32, CGI121, GON7, KAE1 and PCC1; the whole complex dimerizes.</text>
</comment>
<evidence type="ECO:0000256" key="5">
    <source>
        <dbReference type="ARBA" id="ARBA00019973"/>
    </source>
</evidence>
<keyword evidence="9 17" id="KW-0418">Kinase</keyword>
<keyword evidence="8 15" id="KW-0547">Nucleotide-binding</keyword>
<comment type="caution">
    <text evidence="17">The sequence shown here is derived from an EMBL/GenBank/DDBJ whole genome shotgun (WGS) entry which is preliminary data.</text>
</comment>
<dbReference type="SMART" id="SM00220">
    <property type="entry name" value="S_TKc"/>
    <property type="match status" value="1"/>
</dbReference>
<comment type="catalytic activity">
    <reaction evidence="13">
        <text>L-threonyl-[protein] + ATP = O-phospho-L-threonyl-[protein] + ADP + H(+)</text>
        <dbReference type="Rhea" id="RHEA:46608"/>
        <dbReference type="Rhea" id="RHEA-COMP:11060"/>
        <dbReference type="Rhea" id="RHEA-COMP:11605"/>
        <dbReference type="ChEBI" id="CHEBI:15378"/>
        <dbReference type="ChEBI" id="CHEBI:30013"/>
        <dbReference type="ChEBI" id="CHEBI:30616"/>
        <dbReference type="ChEBI" id="CHEBI:61977"/>
        <dbReference type="ChEBI" id="CHEBI:456216"/>
        <dbReference type="EC" id="2.7.11.1"/>
    </reaction>
</comment>
<keyword evidence="7" id="KW-0808">Transferase</keyword>
<evidence type="ECO:0000256" key="9">
    <source>
        <dbReference type="ARBA" id="ARBA00022777"/>
    </source>
</evidence>
<evidence type="ECO:0000256" key="11">
    <source>
        <dbReference type="ARBA" id="ARBA00030980"/>
    </source>
</evidence>
<dbReference type="PROSITE" id="PS00109">
    <property type="entry name" value="PROTEIN_KINASE_TYR"/>
    <property type="match status" value="1"/>
</dbReference>
<evidence type="ECO:0000256" key="1">
    <source>
        <dbReference type="ARBA" id="ARBA00003747"/>
    </source>
</evidence>
<gene>
    <name evidence="17" type="ORF">FTOL_05057</name>
</gene>
<dbReference type="PROSITE" id="PS50011">
    <property type="entry name" value="PROTEIN_KINASE_DOM"/>
    <property type="match status" value="1"/>
</dbReference>
<feature type="binding site" evidence="15">
    <location>
        <position position="87"/>
    </location>
    <ligand>
        <name>ATP</name>
        <dbReference type="ChEBI" id="CHEBI:30616"/>
    </ligand>
</feature>
<dbReference type="SUPFAM" id="SSF56112">
    <property type="entry name" value="Protein kinase-like (PK-like)"/>
    <property type="match status" value="1"/>
</dbReference>
<evidence type="ECO:0000256" key="12">
    <source>
        <dbReference type="ARBA" id="ARBA00033194"/>
    </source>
</evidence>
<name>A0AAE8M6L4_9HYPO</name>
<keyword evidence="10 15" id="KW-0067">ATP-binding</keyword>
<dbReference type="GO" id="GO:0004674">
    <property type="term" value="F:protein serine/threonine kinase activity"/>
    <property type="evidence" value="ECO:0007669"/>
    <property type="project" value="UniProtKB-KW"/>
</dbReference>
<evidence type="ECO:0000313" key="18">
    <source>
        <dbReference type="Proteomes" id="UP001187734"/>
    </source>
</evidence>
<keyword evidence="18" id="KW-1185">Reference proteome</keyword>
<dbReference type="AlphaFoldDB" id="A0AAE8M6L4"/>
<evidence type="ECO:0000256" key="2">
    <source>
        <dbReference type="ARBA" id="ARBA00011534"/>
    </source>
</evidence>
<evidence type="ECO:0000313" key="17">
    <source>
        <dbReference type="EMBL" id="SPJ75326.1"/>
    </source>
</evidence>
<dbReference type="InterPro" id="IPR017441">
    <property type="entry name" value="Protein_kinase_ATP_BS"/>
</dbReference>
<evidence type="ECO:0000256" key="10">
    <source>
        <dbReference type="ARBA" id="ARBA00022840"/>
    </source>
</evidence>
<evidence type="ECO:0000256" key="13">
    <source>
        <dbReference type="ARBA" id="ARBA00047899"/>
    </source>
</evidence>
<evidence type="ECO:0000256" key="7">
    <source>
        <dbReference type="ARBA" id="ARBA00022679"/>
    </source>
</evidence>
<protein>
    <recommendedName>
        <fullName evidence="5">EKC/KEOPS complex subunit BUD32</fullName>
        <ecNumber evidence="3">2.7.11.1</ecNumber>
    </recommendedName>
    <alternativeName>
        <fullName evidence="11 12">Atypical Serine/threonine protein kinase BUD32</fullName>
    </alternativeName>
    <alternativeName>
        <fullName evidence="4">EKC/KEOPS complex subunit bud32</fullName>
    </alternativeName>
</protein>
<proteinExistence type="predicted"/>
<dbReference type="EC" id="2.7.11.1" evidence="3"/>
<dbReference type="InterPro" id="IPR051334">
    <property type="entry name" value="SRPK"/>
</dbReference>
<dbReference type="GO" id="GO:0050684">
    <property type="term" value="P:regulation of mRNA processing"/>
    <property type="evidence" value="ECO:0007669"/>
    <property type="project" value="TreeGrafter"/>
</dbReference>
<evidence type="ECO:0000259" key="16">
    <source>
        <dbReference type="PROSITE" id="PS50011"/>
    </source>
</evidence>
<accession>A0AAE8M6L4</accession>
<dbReference type="Gene3D" id="3.30.200.20">
    <property type="entry name" value="Phosphorylase Kinase, domain 1"/>
    <property type="match status" value="1"/>
</dbReference>
<keyword evidence="6" id="KW-0723">Serine/threonine-protein kinase</keyword>
<dbReference type="PANTHER" id="PTHR47634:SF9">
    <property type="entry name" value="PROTEIN KINASE DOMAIN-CONTAINING PROTEIN-RELATED"/>
    <property type="match status" value="1"/>
</dbReference>
<evidence type="ECO:0000256" key="3">
    <source>
        <dbReference type="ARBA" id="ARBA00012513"/>
    </source>
</evidence>
<dbReference type="Gene3D" id="1.10.510.10">
    <property type="entry name" value="Transferase(Phosphotransferase) domain 1"/>
    <property type="match status" value="1"/>
</dbReference>
<evidence type="ECO:0000256" key="14">
    <source>
        <dbReference type="ARBA" id="ARBA00048679"/>
    </source>
</evidence>
<comment type="function">
    <text evidence="1">Component of the EKC/KEOPS complex that is required for the formation of a threonylcarbamoyl group on adenosine at position 37 (t(6)A37) in tRNAs that read codons beginning with adenine. The complex is probably involved in the transfer of the threonylcarbamoyl moiety of threonylcarbamoyl-AMP (TC-AMP) to the N6 group of A37. BUD32 has ATPase activity in the context of the EKC/KEOPS complex and likely plays a supporting role to the catalytic subunit KAE1. The EKC/KEOPS complex also promotes both telomere uncapping and telomere elongation. The complex is required for efficient recruitment of transcriptional coactivators.</text>
</comment>
<dbReference type="Proteomes" id="UP001187734">
    <property type="component" value="Unassembled WGS sequence"/>
</dbReference>
<dbReference type="InterPro" id="IPR008266">
    <property type="entry name" value="Tyr_kinase_AS"/>
</dbReference>
<dbReference type="EMBL" id="ONZP01000155">
    <property type="protein sequence ID" value="SPJ75326.1"/>
    <property type="molecule type" value="Genomic_DNA"/>
</dbReference>
<evidence type="ECO:0000256" key="8">
    <source>
        <dbReference type="ARBA" id="ARBA00022741"/>
    </source>
</evidence>
<evidence type="ECO:0000256" key="6">
    <source>
        <dbReference type="ARBA" id="ARBA00022527"/>
    </source>
</evidence>
<reference evidence="17" key="1">
    <citation type="submission" date="2018-03" db="EMBL/GenBank/DDBJ databases">
        <authorList>
            <person name="Guldener U."/>
        </authorList>
    </citation>
    <scope>NUCLEOTIDE SEQUENCE</scope>
</reference>
<sequence length="438" mass="49766">MTSLSNMDRNLGAALSCSEVSDDFQSPIIASEYPDYKKGDYHPVHLGDRYYNGRYRIVHKIGAGNTSTIWLARDDLESRWVALRILKAECSASIGGNITMCHSFLAQYHLYDPRFITYWHYFRIDGPNGRHLCLVLPFCGPSLRSLSNYMRSRMKLGFVQSLAYQATKMLRDLHRRGLCHGDVRPGNFLVRLRNLDHLDDVGVYRLFGQPKIDRLKTKSGRIPGPEAPRYIVGFLDFMSSGEDVLRDQISLIGFDKAFETSSPWPFDPVFEFLAPEVVIGKPPSPASDVWALGITILNIRSGVSRFPFCIDCPKQLITECVKYFGKLPASWKEPLYDKKGRPTKCTLRGRPRDVSHETCLLKQWIKDIYDEPTRVSYNEAKPSQPFIVTEENGSHPRNYNWIIDTIAGVVNYDPEDIGRLAAIHANDFAAVTSQKMGE</sequence>
<evidence type="ECO:0000256" key="15">
    <source>
        <dbReference type="PROSITE-ProRule" id="PRU10141"/>
    </source>
</evidence>
<dbReference type="GO" id="GO:0005524">
    <property type="term" value="F:ATP binding"/>
    <property type="evidence" value="ECO:0007669"/>
    <property type="project" value="UniProtKB-UniRule"/>
</dbReference>
<comment type="catalytic activity">
    <reaction evidence="14">
        <text>L-seryl-[protein] + ATP = O-phospho-L-seryl-[protein] + ADP + H(+)</text>
        <dbReference type="Rhea" id="RHEA:17989"/>
        <dbReference type="Rhea" id="RHEA-COMP:9863"/>
        <dbReference type="Rhea" id="RHEA-COMP:11604"/>
        <dbReference type="ChEBI" id="CHEBI:15378"/>
        <dbReference type="ChEBI" id="CHEBI:29999"/>
        <dbReference type="ChEBI" id="CHEBI:30616"/>
        <dbReference type="ChEBI" id="CHEBI:83421"/>
        <dbReference type="ChEBI" id="CHEBI:456216"/>
        <dbReference type="EC" id="2.7.11.1"/>
    </reaction>
</comment>
<dbReference type="InterPro" id="IPR011009">
    <property type="entry name" value="Kinase-like_dom_sf"/>
</dbReference>
<organism evidence="17 18">
    <name type="scientific">Fusarium torulosum</name>
    <dbReference type="NCBI Taxonomy" id="33205"/>
    <lineage>
        <taxon>Eukaryota</taxon>
        <taxon>Fungi</taxon>
        <taxon>Dikarya</taxon>
        <taxon>Ascomycota</taxon>
        <taxon>Pezizomycotina</taxon>
        <taxon>Sordariomycetes</taxon>
        <taxon>Hypocreomycetidae</taxon>
        <taxon>Hypocreales</taxon>
        <taxon>Nectriaceae</taxon>
        <taxon>Fusarium</taxon>
    </lineage>
</organism>
<dbReference type="InterPro" id="IPR000719">
    <property type="entry name" value="Prot_kinase_dom"/>
</dbReference>